<evidence type="ECO:0000256" key="4">
    <source>
        <dbReference type="PROSITE-ProRule" id="PRU00333"/>
    </source>
</evidence>
<dbReference type="GO" id="GO:0009086">
    <property type="term" value="P:methionine biosynthetic process"/>
    <property type="evidence" value="ECO:0007669"/>
    <property type="project" value="InterPro"/>
</dbReference>
<dbReference type="GO" id="GO:0008270">
    <property type="term" value="F:zinc ion binding"/>
    <property type="evidence" value="ECO:0007669"/>
    <property type="project" value="InterPro"/>
</dbReference>
<dbReference type="RefSeq" id="WP_096653256.1">
    <property type="nucleotide sequence ID" value="NZ_NWUX01000017.1"/>
</dbReference>
<keyword evidence="3 4" id="KW-0479">Metal-binding</keyword>
<dbReference type="PIRSF" id="PIRSF037505">
    <property type="entry name" value="Betaine_HMT"/>
    <property type="match status" value="1"/>
</dbReference>
<proteinExistence type="predicted"/>
<dbReference type="SUPFAM" id="SSF82282">
    <property type="entry name" value="Homocysteine S-methyltransferase"/>
    <property type="match status" value="1"/>
</dbReference>
<dbReference type="Pfam" id="PF02574">
    <property type="entry name" value="S-methyl_trans"/>
    <property type="match status" value="1"/>
</dbReference>
<feature type="domain" description="Hcy-binding" evidence="5">
    <location>
        <begin position="1"/>
        <end position="296"/>
    </location>
</feature>
<sequence length="300" mass="31965">MLTILDGGLGRELKRLGAPFQQPEWSALALMEAPETVTQAHRAFIDAGADVITTNAYAVVPFHIGEERFAERGLELASLAGKLARESVTGQPRSVTVAGSLPPLFGSYQPELFDAARAPELLAPLVEGQAPYVDVWLAETLSATEEAKAVAQALGDDQRPRWFSFTLQDADESSQQPCALRSGETIESAVDTVVAAGGEALLFNCSQAEVMEEAIRRARAAIDAKGAELRLGVYANSFVPQSNRIAANSGVSDMRDDLGAEAYAEFAQRWQAAGATMIGGCCGIGPEHIEMLTRIARSQA</sequence>
<dbReference type="InterPro" id="IPR017226">
    <property type="entry name" value="BHMT-like"/>
</dbReference>
<gene>
    <name evidence="6" type="ORF">CPA45_16130</name>
</gene>
<feature type="binding site" evidence="3 4">
    <location>
        <position position="281"/>
    </location>
    <ligand>
        <name>Zn(2+)</name>
        <dbReference type="ChEBI" id="CHEBI:29105"/>
    </ligand>
</feature>
<dbReference type="OrthoDB" id="9803687at2"/>
<evidence type="ECO:0000259" key="5">
    <source>
        <dbReference type="PROSITE" id="PS50970"/>
    </source>
</evidence>
<dbReference type="EMBL" id="NWUX01000017">
    <property type="protein sequence ID" value="PCF94573.1"/>
    <property type="molecule type" value="Genomic_DNA"/>
</dbReference>
<dbReference type="PANTHER" id="PTHR11103:SF18">
    <property type="entry name" value="SLR1189 PROTEIN"/>
    <property type="match status" value="1"/>
</dbReference>
<dbReference type="AlphaFoldDB" id="A0A2A4HKF3"/>
<dbReference type="InterPro" id="IPR036589">
    <property type="entry name" value="HCY_dom_sf"/>
</dbReference>
<dbReference type="InterPro" id="IPR003726">
    <property type="entry name" value="HCY_dom"/>
</dbReference>
<dbReference type="Gene3D" id="3.20.20.330">
    <property type="entry name" value="Homocysteine-binding-like domain"/>
    <property type="match status" value="1"/>
</dbReference>
<name>A0A2A4HKF3_9GAMM</name>
<protein>
    <submittedName>
        <fullName evidence="6">Homocysteine S-methyltransferase</fullName>
    </submittedName>
</protein>
<evidence type="ECO:0000256" key="2">
    <source>
        <dbReference type="ARBA" id="ARBA00022679"/>
    </source>
</evidence>
<keyword evidence="1 4" id="KW-0489">Methyltransferase</keyword>
<evidence type="ECO:0000313" key="7">
    <source>
        <dbReference type="Proteomes" id="UP000218677"/>
    </source>
</evidence>
<feature type="binding site" evidence="3 4">
    <location>
        <position position="205"/>
    </location>
    <ligand>
        <name>Zn(2+)</name>
        <dbReference type="ChEBI" id="CHEBI:29105"/>
    </ligand>
</feature>
<organism evidence="6 7">
    <name type="scientific">Vreelandella nigrificans</name>
    <dbReference type="NCBI Taxonomy" id="2042704"/>
    <lineage>
        <taxon>Bacteria</taxon>
        <taxon>Pseudomonadati</taxon>
        <taxon>Pseudomonadota</taxon>
        <taxon>Gammaproteobacteria</taxon>
        <taxon>Oceanospirillales</taxon>
        <taxon>Halomonadaceae</taxon>
        <taxon>Vreelandella</taxon>
    </lineage>
</organism>
<comment type="caution">
    <text evidence="6">The sequence shown here is derived from an EMBL/GenBank/DDBJ whole genome shotgun (WGS) entry which is preliminary data.</text>
</comment>
<evidence type="ECO:0000256" key="1">
    <source>
        <dbReference type="ARBA" id="ARBA00022603"/>
    </source>
</evidence>
<accession>A0A2A4HKF3</accession>
<keyword evidence="7" id="KW-1185">Reference proteome</keyword>
<keyword evidence="3 4" id="KW-0862">Zinc</keyword>
<dbReference type="PANTHER" id="PTHR11103">
    <property type="entry name" value="SLR1189 PROTEIN"/>
    <property type="match status" value="1"/>
</dbReference>
<comment type="cofactor">
    <cofactor evidence="3">
        <name>Zn(2+)</name>
        <dbReference type="ChEBI" id="CHEBI:29105"/>
    </cofactor>
    <text evidence="3">Binds 1 zinc ion per subunit.</text>
</comment>
<feature type="binding site" evidence="3 4">
    <location>
        <position position="282"/>
    </location>
    <ligand>
        <name>Zn(2+)</name>
        <dbReference type="ChEBI" id="CHEBI:29105"/>
    </ligand>
</feature>
<keyword evidence="2 4" id="KW-0808">Transferase</keyword>
<dbReference type="PROSITE" id="PS50970">
    <property type="entry name" value="HCY"/>
    <property type="match status" value="1"/>
</dbReference>
<evidence type="ECO:0000256" key="3">
    <source>
        <dbReference type="PIRSR" id="PIRSR037505-2"/>
    </source>
</evidence>
<evidence type="ECO:0000313" key="6">
    <source>
        <dbReference type="EMBL" id="PCF94573.1"/>
    </source>
</evidence>
<reference evidence="7" key="1">
    <citation type="submission" date="2017-09" db="EMBL/GenBank/DDBJ databases">
        <authorList>
            <person name="Cho G.-S."/>
            <person name="Oguntoyinbo F.A."/>
            <person name="Cnockaert M."/>
            <person name="Kabisch J."/>
            <person name="Neve H."/>
            <person name="Bockelmann W."/>
            <person name="Wenning M."/>
            <person name="Franz C.M."/>
            <person name="Vandamme P."/>
        </authorList>
    </citation>
    <scope>NUCLEOTIDE SEQUENCE [LARGE SCALE GENOMIC DNA]</scope>
    <source>
        <strain evidence="7">MBT G8648</strain>
    </source>
</reference>
<dbReference type="GO" id="GO:0032259">
    <property type="term" value="P:methylation"/>
    <property type="evidence" value="ECO:0007669"/>
    <property type="project" value="UniProtKB-KW"/>
</dbReference>
<dbReference type="Proteomes" id="UP000218677">
    <property type="component" value="Unassembled WGS sequence"/>
</dbReference>
<dbReference type="GO" id="GO:0008168">
    <property type="term" value="F:methyltransferase activity"/>
    <property type="evidence" value="ECO:0007669"/>
    <property type="project" value="UniProtKB-UniRule"/>
</dbReference>